<organism evidence="1 2">
    <name type="scientific">Chironomus riparius</name>
    <dbReference type="NCBI Taxonomy" id="315576"/>
    <lineage>
        <taxon>Eukaryota</taxon>
        <taxon>Metazoa</taxon>
        <taxon>Ecdysozoa</taxon>
        <taxon>Arthropoda</taxon>
        <taxon>Hexapoda</taxon>
        <taxon>Insecta</taxon>
        <taxon>Pterygota</taxon>
        <taxon>Neoptera</taxon>
        <taxon>Endopterygota</taxon>
        <taxon>Diptera</taxon>
        <taxon>Nematocera</taxon>
        <taxon>Chironomoidea</taxon>
        <taxon>Chironomidae</taxon>
        <taxon>Chironominae</taxon>
        <taxon>Chironomus</taxon>
    </lineage>
</organism>
<dbReference type="Proteomes" id="UP001153620">
    <property type="component" value="Chromosome 2"/>
</dbReference>
<gene>
    <name evidence="1" type="ORF">CHIRRI_LOCUS5291</name>
</gene>
<keyword evidence="2" id="KW-1185">Reference proteome</keyword>
<evidence type="ECO:0000313" key="2">
    <source>
        <dbReference type="Proteomes" id="UP001153620"/>
    </source>
</evidence>
<protein>
    <submittedName>
        <fullName evidence="1">Uncharacterized protein</fullName>
    </submittedName>
</protein>
<reference evidence="1" key="2">
    <citation type="submission" date="2022-10" db="EMBL/GenBank/DDBJ databases">
        <authorList>
            <consortium name="ENA_rothamsted_submissions"/>
            <consortium name="culmorum"/>
            <person name="King R."/>
        </authorList>
    </citation>
    <scope>NUCLEOTIDE SEQUENCE</scope>
</reference>
<dbReference type="AlphaFoldDB" id="A0A9N9WRI6"/>
<name>A0A9N9WRI6_9DIPT</name>
<evidence type="ECO:0000313" key="1">
    <source>
        <dbReference type="EMBL" id="CAG9802380.1"/>
    </source>
</evidence>
<sequence>MRCLTTKEFIMISFSGSMDEHMQTFSETCE</sequence>
<reference evidence="1" key="1">
    <citation type="submission" date="2022-01" db="EMBL/GenBank/DDBJ databases">
        <authorList>
            <person name="King R."/>
        </authorList>
    </citation>
    <scope>NUCLEOTIDE SEQUENCE</scope>
</reference>
<dbReference type="EMBL" id="OU895878">
    <property type="protein sequence ID" value="CAG9802380.1"/>
    <property type="molecule type" value="Genomic_DNA"/>
</dbReference>
<accession>A0A9N9WRI6</accession>
<proteinExistence type="predicted"/>